<evidence type="ECO:0000313" key="9">
    <source>
        <dbReference type="Proteomes" id="UP000190776"/>
    </source>
</evidence>
<feature type="region of interest" description="Disordered" evidence="7">
    <location>
        <begin position="400"/>
        <end position="427"/>
    </location>
</feature>
<dbReference type="Proteomes" id="UP000190776">
    <property type="component" value="Unassembled WGS sequence"/>
</dbReference>
<accession>A0A1S8B6G1</accession>
<dbReference type="GO" id="GO:0003677">
    <property type="term" value="F:DNA binding"/>
    <property type="evidence" value="ECO:0007669"/>
    <property type="project" value="UniProtKB-KW"/>
</dbReference>
<keyword evidence="4" id="KW-0238">DNA-binding</keyword>
<gene>
    <name evidence="8" type="ORF">BK809_0004498</name>
</gene>
<evidence type="ECO:0000256" key="2">
    <source>
        <dbReference type="ARBA" id="ARBA00022833"/>
    </source>
</evidence>
<keyword evidence="1" id="KW-0479">Metal-binding</keyword>
<dbReference type="OrthoDB" id="2593732at2759"/>
<dbReference type="GO" id="GO:0046872">
    <property type="term" value="F:metal ion binding"/>
    <property type="evidence" value="ECO:0007669"/>
    <property type="project" value="UniProtKB-KW"/>
</dbReference>
<proteinExistence type="predicted"/>
<name>A0A1S8B6G1_9PEZI</name>
<evidence type="ECO:0008006" key="10">
    <source>
        <dbReference type="Google" id="ProtNLM"/>
    </source>
</evidence>
<dbReference type="AlphaFoldDB" id="A0A1S8B6G1"/>
<keyword evidence="6" id="KW-0539">Nucleus</keyword>
<dbReference type="EMBL" id="MSZU01000111">
    <property type="protein sequence ID" value="OMP83117.1"/>
    <property type="molecule type" value="Genomic_DNA"/>
</dbReference>
<keyword evidence="2" id="KW-0862">Zinc</keyword>
<evidence type="ECO:0000313" key="8">
    <source>
        <dbReference type="EMBL" id="OMP83117.1"/>
    </source>
</evidence>
<organism evidence="8 9">
    <name type="scientific">Diplodia seriata</name>
    <dbReference type="NCBI Taxonomy" id="420778"/>
    <lineage>
        <taxon>Eukaryota</taxon>
        <taxon>Fungi</taxon>
        <taxon>Dikarya</taxon>
        <taxon>Ascomycota</taxon>
        <taxon>Pezizomycotina</taxon>
        <taxon>Dothideomycetes</taxon>
        <taxon>Dothideomycetes incertae sedis</taxon>
        <taxon>Botryosphaeriales</taxon>
        <taxon>Botryosphaeriaceae</taxon>
        <taxon>Diplodia</taxon>
    </lineage>
</organism>
<keyword evidence="3" id="KW-0805">Transcription regulation</keyword>
<comment type="caution">
    <text evidence="8">The sequence shown here is derived from an EMBL/GenBank/DDBJ whole genome shotgun (WGS) entry which is preliminary data.</text>
</comment>
<feature type="compositionally biased region" description="Gly residues" evidence="7">
    <location>
        <begin position="413"/>
        <end position="422"/>
    </location>
</feature>
<evidence type="ECO:0000256" key="1">
    <source>
        <dbReference type="ARBA" id="ARBA00022723"/>
    </source>
</evidence>
<keyword evidence="5" id="KW-0804">Transcription</keyword>
<evidence type="ECO:0000256" key="4">
    <source>
        <dbReference type="ARBA" id="ARBA00023125"/>
    </source>
</evidence>
<dbReference type="STRING" id="420778.A0A1S8B6G1"/>
<dbReference type="PANTHER" id="PTHR36206:SF12">
    <property type="entry name" value="ASPERCRYPTIN BIOSYNTHESIS CLUSTER-SPECIFIC TRANSCRIPTION REGULATOR ATNN-RELATED"/>
    <property type="match status" value="1"/>
</dbReference>
<protein>
    <recommendedName>
        <fullName evidence="10">C6 zinc finger domain protein</fullName>
    </recommendedName>
</protein>
<evidence type="ECO:0000256" key="3">
    <source>
        <dbReference type="ARBA" id="ARBA00023015"/>
    </source>
</evidence>
<evidence type="ECO:0000256" key="7">
    <source>
        <dbReference type="SAM" id="MobiDB-lite"/>
    </source>
</evidence>
<evidence type="ECO:0000256" key="5">
    <source>
        <dbReference type="ARBA" id="ARBA00023163"/>
    </source>
</evidence>
<evidence type="ECO:0000256" key="6">
    <source>
        <dbReference type="ARBA" id="ARBA00023242"/>
    </source>
</evidence>
<sequence>MGKAPILLHYNRAIQHLYQQKSGSAQSALIHLSSCLLFTCLEFVHGDSKAAMAHVVSGLHILRAFKDHFDNGPNHHHPDIQTIHDDLAPIFCRLSIFSNLIGEVTPVIHLESTDTDDLSAFKSLSEARDGLTDLMNDGMRFVWSITPAKYTGTLTTADIIRQVRLELRTSKWHRRFTLLRSHLTSSPPPPPPPSQQTTIEQGLAILETHFYMAHTFTALLTSNTECAWDPHFAEFANIVSVAEDLVQQRQHRRSDETSFSFEAELVSPLYLTALKCRHPRLRRRAVALLERLRRREGVIDSRRAARVARAIIRIEEGGSHGGGGEEDEEDEEEDAVLLLPAERRRVQFFFEPESVVPDQHRHDNAALQAAQFGAGSSKGPYSIAYKTCEGMFLKKRLEDDGPGEAVDVQSSRSGGGGGGSGAPGDAFGGYKEFDIAATRFSQRL</sequence>
<dbReference type="InterPro" id="IPR052360">
    <property type="entry name" value="Transcr_Regulatory_Proteins"/>
</dbReference>
<reference evidence="8 9" key="1">
    <citation type="submission" date="2017-01" db="EMBL/GenBank/DDBJ databases">
        <title>Draft genome sequence of Diplodia seriata F98.1, a fungal species involved in grapevine trunk diseases.</title>
        <authorList>
            <person name="Robert-Siegwald G."/>
            <person name="Vallet J."/>
            <person name="Abou-Mansour E."/>
            <person name="Xu J."/>
            <person name="Rey P."/>
            <person name="Bertsch C."/>
            <person name="Rego C."/>
            <person name="Larignon P."/>
            <person name="Fontaine F."/>
            <person name="Lebrun M.-H."/>
        </authorList>
    </citation>
    <scope>NUCLEOTIDE SEQUENCE [LARGE SCALE GENOMIC DNA]</scope>
    <source>
        <strain evidence="8 9">F98.1</strain>
    </source>
</reference>
<dbReference type="PANTHER" id="PTHR36206">
    <property type="entry name" value="ASPERCRYPTIN BIOSYNTHESIS CLUSTER-SPECIFIC TRANSCRIPTION REGULATOR ATNN-RELATED"/>
    <property type="match status" value="1"/>
</dbReference>